<dbReference type="AlphaFoldDB" id="A0A1Y1UF12"/>
<evidence type="ECO:0000256" key="9">
    <source>
        <dbReference type="ARBA" id="ARBA00022786"/>
    </source>
</evidence>
<feature type="domain" description="Pex N-terminal" evidence="19">
    <location>
        <begin position="34"/>
        <end position="228"/>
    </location>
</feature>
<keyword evidence="11" id="KW-0653">Protein transport</keyword>
<dbReference type="GeneID" id="33557733"/>
<evidence type="ECO:0000256" key="17">
    <source>
        <dbReference type="ARBA" id="ARBA00034523"/>
    </source>
</evidence>
<keyword evidence="7" id="KW-0479">Metal-binding</keyword>
<evidence type="ECO:0000313" key="21">
    <source>
        <dbReference type="Proteomes" id="UP000193218"/>
    </source>
</evidence>
<dbReference type="GO" id="GO:0061630">
    <property type="term" value="F:ubiquitin protein ligase activity"/>
    <property type="evidence" value="ECO:0007669"/>
    <property type="project" value="UniProtKB-EC"/>
</dbReference>
<dbReference type="RefSeq" id="XP_021870730.1">
    <property type="nucleotide sequence ID" value="XM_022015924.1"/>
</dbReference>
<keyword evidence="5" id="KW-0808">Transferase</keyword>
<dbReference type="GO" id="GO:0016567">
    <property type="term" value="P:protein ubiquitination"/>
    <property type="evidence" value="ECO:0007669"/>
    <property type="project" value="UniProtKB-ARBA"/>
</dbReference>
<dbReference type="PANTHER" id="PTHR48178">
    <property type="entry name" value="PEROXISOME BIOGENESIS FACTOR 2"/>
    <property type="match status" value="1"/>
</dbReference>
<dbReference type="InterPro" id="IPR006845">
    <property type="entry name" value="Pex_N"/>
</dbReference>
<evidence type="ECO:0000256" key="6">
    <source>
        <dbReference type="ARBA" id="ARBA00022692"/>
    </source>
</evidence>
<dbReference type="EC" id="2.3.2.36" evidence="17"/>
<evidence type="ECO:0000256" key="11">
    <source>
        <dbReference type="ARBA" id="ARBA00022927"/>
    </source>
</evidence>
<evidence type="ECO:0000256" key="3">
    <source>
        <dbReference type="ARBA" id="ARBA00008704"/>
    </source>
</evidence>
<keyword evidence="12" id="KW-1133">Transmembrane helix</keyword>
<evidence type="ECO:0000256" key="5">
    <source>
        <dbReference type="ARBA" id="ARBA00022679"/>
    </source>
</evidence>
<evidence type="ECO:0000256" key="2">
    <source>
        <dbReference type="ARBA" id="ARBA00004906"/>
    </source>
</evidence>
<dbReference type="GO" id="GO:0016562">
    <property type="term" value="P:protein import into peroxisome matrix, receptor recycling"/>
    <property type="evidence" value="ECO:0007669"/>
    <property type="project" value="UniProtKB-ARBA"/>
</dbReference>
<dbReference type="OrthoDB" id="1701437at2759"/>
<evidence type="ECO:0000259" key="19">
    <source>
        <dbReference type="Pfam" id="PF04757"/>
    </source>
</evidence>
<keyword evidence="9" id="KW-0833">Ubl conjugation pathway</keyword>
<keyword evidence="6" id="KW-0812">Transmembrane</keyword>
<name>A0A1Y1UF12_9TREE</name>
<evidence type="ECO:0000313" key="20">
    <source>
        <dbReference type="EMBL" id="ORX36661.1"/>
    </source>
</evidence>
<keyword evidence="21" id="KW-1185">Reference proteome</keyword>
<keyword evidence="10" id="KW-0862">Zinc</keyword>
<reference evidence="20 21" key="1">
    <citation type="submission" date="2017-03" db="EMBL/GenBank/DDBJ databases">
        <title>Widespread Adenine N6-methylation of Active Genes in Fungi.</title>
        <authorList>
            <consortium name="DOE Joint Genome Institute"/>
            <person name="Mondo S.J."/>
            <person name="Dannebaum R.O."/>
            <person name="Kuo R.C."/>
            <person name="Louie K.B."/>
            <person name="Bewick A.J."/>
            <person name="Labutti K."/>
            <person name="Haridas S."/>
            <person name="Kuo A."/>
            <person name="Salamov A."/>
            <person name="Ahrendt S.R."/>
            <person name="Lau R."/>
            <person name="Bowen B.P."/>
            <person name="Lipzen A."/>
            <person name="Sullivan W."/>
            <person name="Andreopoulos W.B."/>
            <person name="Clum A."/>
            <person name="Lindquist E."/>
            <person name="Daum C."/>
            <person name="Northen T.R."/>
            <person name="Ramamoorthy G."/>
            <person name="Schmitz R.J."/>
            <person name="Gryganskyi A."/>
            <person name="Culley D."/>
            <person name="Magnuson J."/>
            <person name="James T.Y."/>
            <person name="O'Malley M.A."/>
            <person name="Stajich J.E."/>
            <person name="Spatafora J.W."/>
            <person name="Visel A."/>
            <person name="Grigoriev I.V."/>
        </authorList>
    </citation>
    <scope>NUCLEOTIDE SEQUENCE [LARGE SCALE GENOMIC DNA]</scope>
    <source>
        <strain evidence="20 21">NRRL Y-17943</strain>
    </source>
</reference>
<dbReference type="InParanoid" id="A0A1Y1UF12"/>
<proteinExistence type="inferred from homology"/>
<comment type="subcellular location">
    <subcellularLocation>
        <location evidence="1">Peroxisome membrane</location>
        <topology evidence="1">Multi-pass membrane protein</topology>
    </subcellularLocation>
</comment>
<evidence type="ECO:0000256" key="8">
    <source>
        <dbReference type="ARBA" id="ARBA00022771"/>
    </source>
</evidence>
<dbReference type="InterPro" id="IPR025654">
    <property type="entry name" value="PEX2/10"/>
</dbReference>
<sequence>MSDRPGPADAGPPSVPFRRPLVPKVSQVDAEALDESLVDMLSERVERSLGTITSNLSFDLKPEINLALKLIIFKHGIWTSLSSPGSDMVNIRLSSAKHGRPSRRILLLYLLLSPPIFPTYLLTRFREYALSKQWPDLPRRDLRKRIWSLITKLEVASKAWELVGWIWFLIDPRYPSLLMRILKLQYTASSDHVARLVSYEFMNRQLVWSVFTEFLMYSIPLLPSVPPFLSPATLTSHISRFFHQPTGINYQSIPLLPASSKGRKKSRALTGVLAHLPRTICPVCHLRQTAIPVPLSDTQAGSDIPLPPLPISADPTVPQDILRITEDNDETVIFSPARSDCWGECAYCYYCIKGELVKHKMALDQEMAVIRDEKQREACKARKWSCLRCGGEVSRAWRVLSAVNGDSSVSIDADQERDPES</sequence>
<protein>
    <recommendedName>
        <fullName evidence="17">RING-type E3 ubiquitin transferase (cysteine targeting)</fullName>
        <ecNumber evidence="17">2.3.2.36</ecNumber>
    </recommendedName>
    <alternativeName>
        <fullName evidence="15">Peroxin-2</fullName>
    </alternativeName>
</protein>
<dbReference type="Pfam" id="PF04757">
    <property type="entry name" value="Pex2_Pex12"/>
    <property type="match status" value="1"/>
</dbReference>
<keyword evidence="13" id="KW-0472">Membrane</keyword>
<feature type="region of interest" description="Disordered" evidence="18">
    <location>
        <begin position="1"/>
        <end position="20"/>
    </location>
</feature>
<organism evidence="20 21">
    <name type="scientific">Kockovaella imperatae</name>
    <dbReference type="NCBI Taxonomy" id="4999"/>
    <lineage>
        <taxon>Eukaryota</taxon>
        <taxon>Fungi</taxon>
        <taxon>Dikarya</taxon>
        <taxon>Basidiomycota</taxon>
        <taxon>Agaricomycotina</taxon>
        <taxon>Tremellomycetes</taxon>
        <taxon>Tremellales</taxon>
        <taxon>Cuniculitremaceae</taxon>
        <taxon>Kockovaella</taxon>
    </lineage>
</organism>
<comment type="pathway">
    <text evidence="2">Protein modification; protein ubiquitination.</text>
</comment>
<evidence type="ECO:0000256" key="16">
    <source>
        <dbReference type="ARBA" id="ARBA00034438"/>
    </source>
</evidence>
<evidence type="ECO:0000256" key="12">
    <source>
        <dbReference type="ARBA" id="ARBA00022989"/>
    </source>
</evidence>
<keyword evidence="8" id="KW-0863">Zinc-finger</keyword>
<evidence type="ECO:0000256" key="15">
    <source>
        <dbReference type="ARBA" id="ARBA00032511"/>
    </source>
</evidence>
<evidence type="ECO:0000256" key="10">
    <source>
        <dbReference type="ARBA" id="ARBA00022833"/>
    </source>
</evidence>
<accession>A0A1Y1UF12</accession>
<evidence type="ECO:0000256" key="13">
    <source>
        <dbReference type="ARBA" id="ARBA00023136"/>
    </source>
</evidence>
<evidence type="ECO:0000256" key="7">
    <source>
        <dbReference type="ARBA" id="ARBA00022723"/>
    </source>
</evidence>
<comment type="similarity">
    <text evidence="3">Belongs to the pex2/pex10/pex12 family.</text>
</comment>
<dbReference type="GO" id="GO:0008270">
    <property type="term" value="F:zinc ion binding"/>
    <property type="evidence" value="ECO:0007669"/>
    <property type="project" value="UniProtKB-KW"/>
</dbReference>
<dbReference type="GO" id="GO:0005778">
    <property type="term" value="C:peroxisomal membrane"/>
    <property type="evidence" value="ECO:0007669"/>
    <property type="project" value="UniProtKB-SubCell"/>
</dbReference>
<evidence type="ECO:0000256" key="18">
    <source>
        <dbReference type="SAM" id="MobiDB-lite"/>
    </source>
</evidence>
<evidence type="ECO:0000256" key="4">
    <source>
        <dbReference type="ARBA" id="ARBA00022448"/>
    </source>
</evidence>
<dbReference type="EMBL" id="NBSH01000007">
    <property type="protein sequence ID" value="ORX36661.1"/>
    <property type="molecule type" value="Genomic_DNA"/>
</dbReference>
<dbReference type="PANTHER" id="PTHR48178:SF1">
    <property type="entry name" value="PEROXISOME BIOGENESIS FACTOR 2"/>
    <property type="match status" value="1"/>
</dbReference>
<comment type="catalytic activity">
    <reaction evidence="16">
        <text>[E2 ubiquitin-conjugating enzyme]-S-ubiquitinyl-L-cysteine + [acceptor protein]-L-cysteine = [E2 ubiquitin-conjugating enzyme]-L-cysteine + [acceptor protein]-S-ubiquitinyl-L-cysteine.</text>
        <dbReference type="EC" id="2.3.2.36"/>
    </reaction>
</comment>
<dbReference type="STRING" id="4999.A0A1Y1UF12"/>
<keyword evidence="14" id="KW-0576">Peroxisome</keyword>
<comment type="caution">
    <text evidence="20">The sequence shown here is derived from an EMBL/GenBank/DDBJ whole genome shotgun (WGS) entry which is preliminary data.</text>
</comment>
<dbReference type="Proteomes" id="UP000193218">
    <property type="component" value="Unassembled WGS sequence"/>
</dbReference>
<keyword evidence="4" id="KW-0813">Transport</keyword>
<evidence type="ECO:0000256" key="14">
    <source>
        <dbReference type="ARBA" id="ARBA00023140"/>
    </source>
</evidence>
<evidence type="ECO:0000256" key="1">
    <source>
        <dbReference type="ARBA" id="ARBA00004585"/>
    </source>
</evidence>
<gene>
    <name evidence="20" type="ORF">BD324DRAFT_626699</name>
</gene>